<organism evidence="1 2">
    <name type="scientific">Saprolegnia diclina (strain VS20)</name>
    <dbReference type="NCBI Taxonomy" id="1156394"/>
    <lineage>
        <taxon>Eukaryota</taxon>
        <taxon>Sar</taxon>
        <taxon>Stramenopiles</taxon>
        <taxon>Oomycota</taxon>
        <taxon>Saprolegniomycetes</taxon>
        <taxon>Saprolegniales</taxon>
        <taxon>Saprolegniaceae</taxon>
        <taxon>Saprolegnia</taxon>
    </lineage>
</organism>
<dbReference type="VEuPathDB" id="FungiDB:SDRG_06982"/>
<dbReference type="AlphaFoldDB" id="T0RZA9"/>
<keyword evidence="2" id="KW-1185">Reference proteome</keyword>
<dbReference type="Proteomes" id="UP000030762">
    <property type="component" value="Unassembled WGS sequence"/>
</dbReference>
<protein>
    <submittedName>
        <fullName evidence="1">Uncharacterized protein</fullName>
    </submittedName>
</protein>
<dbReference type="EMBL" id="JH767150">
    <property type="protein sequence ID" value="EQC35702.1"/>
    <property type="molecule type" value="Genomic_DNA"/>
</dbReference>
<evidence type="ECO:0000313" key="1">
    <source>
        <dbReference type="EMBL" id="EQC35702.1"/>
    </source>
</evidence>
<name>T0RZA9_SAPDV</name>
<accession>T0RZA9</accession>
<dbReference type="GeneID" id="19947709"/>
<proteinExistence type="predicted"/>
<evidence type="ECO:0000313" key="2">
    <source>
        <dbReference type="Proteomes" id="UP000030762"/>
    </source>
</evidence>
<sequence length="126" mass="14468">MRRLLLDTGTRVPTVALVPHTHAIAAQFLAAFKRNDKPCCHLLGDLLVRMCVDHPYHVAHVIAQRLFRNSRELQSFTQWLFENPRDFVGRRIRQQSDRAARLFDAACKLAARTSACWSSSPTPSRW</sequence>
<reference evidence="1 2" key="1">
    <citation type="submission" date="2012-04" db="EMBL/GenBank/DDBJ databases">
        <title>The Genome Sequence of Saprolegnia declina VS20.</title>
        <authorList>
            <consortium name="The Broad Institute Genome Sequencing Platform"/>
            <person name="Russ C."/>
            <person name="Nusbaum C."/>
            <person name="Tyler B."/>
            <person name="van West P."/>
            <person name="Dieguez-Uribeondo J."/>
            <person name="de Bruijn I."/>
            <person name="Tripathy S."/>
            <person name="Jiang R."/>
            <person name="Young S.K."/>
            <person name="Zeng Q."/>
            <person name="Gargeya S."/>
            <person name="Fitzgerald M."/>
            <person name="Haas B."/>
            <person name="Abouelleil A."/>
            <person name="Alvarado L."/>
            <person name="Arachchi H.M."/>
            <person name="Berlin A."/>
            <person name="Chapman S.B."/>
            <person name="Goldberg J."/>
            <person name="Griggs A."/>
            <person name="Gujja S."/>
            <person name="Hansen M."/>
            <person name="Howarth C."/>
            <person name="Imamovic A."/>
            <person name="Larimer J."/>
            <person name="McCowen C."/>
            <person name="Montmayeur A."/>
            <person name="Murphy C."/>
            <person name="Neiman D."/>
            <person name="Pearson M."/>
            <person name="Priest M."/>
            <person name="Roberts A."/>
            <person name="Saif S."/>
            <person name="Shea T."/>
            <person name="Sisk P."/>
            <person name="Sykes S."/>
            <person name="Wortman J."/>
            <person name="Nusbaum C."/>
            <person name="Birren B."/>
        </authorList>
    </citation>
    <scope>NUCLEOTIDE SEQUENCE [LARGE SCALE GENOMIC DNA]</scope>
    <source>
        <strain evidence="1 2">VS20</strain>
    </source>
</reference>
<dbReference type="RefSeq" id="XP_008611019.1">
    <property type="nucleotide sequence ID" value="XM_008612797.1"/>
</dbReference>
<dbReference type="InParanoid" id="T0RZA9"/>
<gene>
    <name evidence="1" type="ORF">SDRG_06982</name>
</gene>